<keyword evidence="4" id="KW-1185">Reference proteome</keyword>
<evidence type="ECO:0000313" key="2">
    <source>
        <dbReference type="EMBL" id="GLS67114.1"/>
    </source>
</evidence>
<evidence type="ECO:0000313" key="3">
    <source>
        <dbReference type="Proteomes" id="UP000321960"/>
    </source>
</evidence>
<protein>
    <submittedName>
        <fullName evidence="1">Uncharacterized protein</fullName>
    </submittedName>
</protein>
<reference evidence="2" key="4">
    <citation type="submission" date="2023-01" db="EMBL/GenBank/DDBJ databases">
        <title>Draft genome sequence of Methylobacterium oxalidis strain NBRC 107715.</title>
        <authorList>
            <person name="Sun Q."/>
            <person name="Mori K."/>
        </authorList>
    </citation>
    <scope>NUCLEOTIDE SEQUENCE</scope>
    <source>
        <strain evidence="2">NBRC 107715</strain>
    </source>
</reference>
<comment type="caution">
    <text evidence="1">The sequence shown here is derived from an EMBL/GenBank/DDBJ whole genome shotgun (WGS) entry which is preliminary data.</text>
</comment>
<reference evidence="2" key="1">
    <citation type="journal article" date="2014" name="Int. J. Syst. Evol. Microbiol.">
        <title>Complete genome of a new Firmicutes species belonging to the dominant human colonic microbiota ('Ruminococcus bicirculans') reveals two chromosomes and a selective capacity to utilize plant glucans.</title>
        <authorList>
            <consortium name="NISC Comparative Sequencing Program"/>
            <person name="Wegmann U."/>
            <person name="Louis P."/>
            <person name="Goesmann A."/>
            <person name="Henrissat B."/>
            <person name="Duncan S.H."/>
            <person name="Flint H.J."/>
        </authorList>
    </citation>
    <scope>NUCLEOTIDE SEQUENCE</scope>
    <source>
        <strain evidence="2">NBRC 107715</strain>
    </source>
</reference>
<name>A0A512J310_9HYPH</name>
<evidence type="ECO:0000313" key="4">
    <source>
        <dbReference type="Proteomes" id="UP001156856"/>
    </source>
</evidence>
<dbReference type="Proteomes" id="UP001156856">
    <property type="component" value="Unassembled WGS sequence"/>
</dbReference>
<reference evidence="4" key="2">
    <citation type="journal article" date="2019" name="Int. J. Syst. Evol. Microbiol.">
        <title>The Global Catalogue of Microorganisms (GCM) 10K type strain sequencing project: providing services to taxonomists for standard genome sequencing and annotation.</title>
        <authorList>
            <consortium name="The Broad Institute Genomics Platform"/>
            <consortium name="The Broad Institute Genome Sequencing Center for Infectious Disease"/>
            <person name="Wu L."/>
            <person name="Ma J."/>
        </authorList>
    </citation>
    <scope>NUCLEOTIDE SEQUENCE [LARGE SCALE GENOMIC DNA]</scope>
    <source>
        <strain evidence="4">NBRC 107715</strain>
    </source>
</reference>
<dbReference type="OrthoDB" id="7987853at2"/>
<proteinExistence type="predicted"/>
<reference evidence="1 3" key="3">
    <citation type="submission" date="2019-07" db="EMBL/GenBank/DDBJ databases">
        <title>Whole genome shotgun sequence of Methylobacterium oxalidis NBRC 107715.</title>
        <authorList>
            <person name="Hosoyama A."/>
            <person name="Uohara A."/>
            <person name="Ohji S."/>
            <person name="Ichikawa N."/>
        </authorList>
    </citation>
    <scope>NUCLEOTIDE SEQUENCE [LARGE SCALE GENOMIC DNA]</scope>
    <source>
        <strain evidence="1 3">NBRC 107715</strain>
    </source>
</reference>
<evidence type="ECO:0000313" key="1">
    <source>
        <dbReference type="EMBL" id="GEP04367.1"/>
    </source>
</evidence>
<dbReference type="AlphaFoldDB" id="A0A512J310"/>
<dbReference type="Proteomes" id="UP000321960">
    <property type="component" value="Unassembled WGS sequence"/>
</dbReference>
<dbReference type="EMBL" id="BSPK01000111">
    <property type="protein sequence ID" value="GLS67114.1"/>
    <property type="molecule type" value="Genomic_DNA"/>
</dbReference>
<dbReference type="EMBL" id="BJZU01000043">
    <property type="protein sequence ID" value="GEP04367.1"/>
    <property type="molecule type" value="Genomic_DNA"/>
</dbReference>
<gene>
    <name evidence="2" type="ORF">GCM10007888_54970</name>
    <name evidence="1" type="ORF">MOX02_24050</name>
</gene>
<organism evidence="1 3">
    <name type="scientific">Methylobacterium oxalidis</name>
    <dbReference type="NCBI Taxonomy" id="944322"/>
    <lineage>
        <taxon>Bacteria</taxon>
        <taxon>Pseudomonadati</taxon>
        <taxon>Pseudomonadota</taxon>
        <taxon>Alphaproteobacteria</taxon>
        <taxon>Hyphomicrobiales</taxon>
        <taxon>Methylobacteriaceae</taxon>
        <taxon>Methylobacterium</taxon>
    </lineage>
</organism>
<accession>A0A512J310</accession>
<sequence>MPDPSLRTTKPESLLAEACTRLPLFEDLTEDTIQRLSASGYGRGFLTASLRARLRKAGFRDLGHLAQSTPDEIAKVRKFGPVRVEAVRAFLLDTIARALPGARERQTRDAIAERRLARLRDLPADRLTLHRDEIVALGLQGATCADLAQRSRLELLRTGMLTSSDLDRLVADLAQVLGEGREVCQRAAPDLAERPDTEARRAQASRAALLAEQDREWEAAAPARIGHRADLA</sequence>